<dbReference type="InterPro" id="IPR029052">
    <property type="entry name" value="Metallo-depent_PP-like"/>
</dbReference>
<accession>A0A9P8CF72</accession>
<organism evidence="2 3">
    <name type="scientific">Calycina marina</name>
    <dbReference type="NCBI Taxonomy" id="1763456"/>
    <lineage>
        <taxon>Eukaryota</taxon>
        <taxon>Fungi</taxon>
        <taxon>Dikarya</taxon>
        <taxon>Ascomycota</taxon>
        <taxon>Pezizomycotina</taxon>
        <taxon>Leotiomycetes</taxon>
        <taxon>Helotiales</taxon>
        <taxon>Pezizellaceae</taxon>
        <taxon>Calycina</taxon>
    </lineage>
</organism>
<dbReference type="InterPro" id="IPR051693">
    <property type="entry name" value="UPF0046_metallophosphoest"/>
</dbReference>
<feature type="domain" description="Calcineurin-like phosphoesterase" evidence="1">
    <location>
        <begin position="59"/>
        <end position="234"/>
    </location>
</feature>
<dbReference type="GO" id="GO:0016787">
    <property type="term" value="F:hydrolase activity"/>
    <property type="evidence" value="ECO:0007669"/>
    <property type="project" value="InterPro"/>
</dbReference>
<dbReference type="PANTHER" id="PTHR12905:SF18">
    <property type="entry name" value="ESTER HYDROLASE, PUTATIVE (AFU_ORTHOLOGUE AFUA_4G03130)-RELATED"/>
    <property type="match status" value="1"/>
</dbReference>
<proteinExistence type="predicted"/>
<dbReference type="PANTHER" id="PTHR12905">
    <property type="entry name" value="METALLOPHOSPHOESTERASE"/>
    <property type="match status" value="1"/>
</dbReference>
<evidence type="ECO:0000259" key="1">
    <source>
        <dbReference type="Pfam" id="PF00149"/>
    </source>
</evidence>
<dbReference type="SUPFAM" id="SSF56300">
    <property type="entry name" value="Metallo-dependent phosphatases"/>
    <property type="match status" value="1"/>
</dbReference>
<dbReference type="OrthoDB" id="630188at2759"/>
<comment type="caution">
    <text evidence="2">The sequence shown here is derived from an EMBL/GenBank/DDBJ whole genome shotgun (WGS) entry which is preliminary data.</text>
</comment>
<dbReference type="Gene3D" id="3.60.21.10">
    <property type="match status" value="1"/>
</dbReference>
<dbReference type="Pfam" id="PF00149">
    <property type="entry name" value="Metallophos"/>
    <property type="match status" value="1"/>
</dbReference>
<dbReference type="EMBL" id="MU253899">
    <property type="protein sequence ID" value="KAG9244542.1"/>
    <property type="molecule type" value="Genomic_DNA"/>
</dbReference>
<reference evidence="2" key="1">
    <citation type="journal article" date="2021" name="IMA Fungus">
        <title>Genomic characterization of three marine fungi, including Emericellopsis atlantica sp. nov. with signatures of a generalist lifestyle and marine biomass degradation.</title>
        <authorList>
            <person name="Hagestad O.C."/>
            <person name="Hou L."/>
            <person name="Andersen J.H."/>
            <person name="Hansen E.H."/>
            <person name="Altermark B."/>
            <person name="Li C."/>
            <person name="Kuhnert E."/>
            <person name="Cox R.J."/>
            <person name="Crous P.W."/>
            <person name="Spatafora J.W."/>
            <person name="Lail K."/>
            <person name="Amirebrahimi M."/>
            <person name="Lipzen A."/>
            <person name="Pangilinan J."/>
            <person name="Andreopoulos W."/>
            <person name="Hayes R.D."/>
            <person name="Ng V."/>
            <person name="Grigoriev I.V."/>
            <person name="Jackson S.A."/>
            <person name="Sutton T.D.S."/>
            <person name="Dobson A.D.W."/>
            <person name="Rama T."/>
        </authorList>
    </citation>
    <scope>NUCLEOTIDE SEQUENCE</scope>
    <source>
        <strain evidence="2">TRa3180A</strain>
    </source>
</reference>
<evidence type="ECO:0000313" key="3">
    <source>
        <dbReference type="Proteomes" id="UP000887226"/>
    </source>
</evidence>
<evidence type="ECO:0000313" key="2">
    <source>
        <dbReference type="EMBL" id="KAG9244542.1"/>
    </source>
</evidence>
<name>A0A9P8CF72_9HELO</name>
<dbReference type="AlphaFoldDB" id="A0A9P8CF72"/>
<protein>
    <submittedName>
        <fullName evidence="2">Metallo-dependent phosphatase-like protein</fullName>
    </submittedName>
</protein>
<dbReference type="Proteomes" id="UP000887226">
    <property type="component" value="Unassembled WGS sequence"/>
</dbReference>
<dbReference type="InterPro" id="IPR004843">
    <property type="entry name" value="Calcineurin-like_PHP"/>
</dbReference>
<sequence>MVHKSSWPWSRRQLKWDPPTPLDRMLSSPLLYLVSLIYSILLSLRGPPFKSPRNKPSIRIVCISDTHSNTLPIPPGDVLIHAGDMTNSGLAADIQAQIDWIASQLHREKIIIAGNHDNFFDPKSRRQEDRNKQLNFKGVRYLVNKSVVLKFKGGRKLNFNGCPGIPRIGSHSAHAFQYESTDSYWTTRIPPQTDVLITHTPPAHHLDISLGCPALLSAIWASKPRLHIFGHVHSGHGREAVYWDPGQAAYERLCASLGDTGLLGWLWNAREWLDVGRVVFYGVRGILWDRLMVGKAGGNGSLLVNAAVVWGSTTDVGHKAIVVDI</sequence>
<keyword evidence="3" id="KW-1185">Reference proteome</keyword>
<gene>
    <name evidence="2" type="ORF">BJ878DRAFT_421166</name>
</gene>
<dbReference type="CDD" id="cd07379">
    <property type="entry name" value="MPP_239FB"/>
    <property type="match status" value="1"/>
</dbReference>